<organism evidence="4 5">
    <name type="scientific">Heliobacterium chlorum</name>
    <dbReference type="NCBI Taxonomy" id="2698"/>
    <lineage>
        <taxon>Bacteria</taxon>
        <taxon>Bacillati</taxon>
        <taxon>Bacillota</taxon>
        <taxon>Clostridia</taxon>
        <taxon>Eubacteriales</taxon>
        <taxon>Heliobacteriaceae</taxon>
        <taxon>Heliobacterium</taxon>
    </lineage>
</organism>
<keyword evidence="2" id="KW-0547">Nucleotide-binding</keyword>
<keyword evidence="5" id="KW-1185">Reference proteome</keyword>
<dbReference type="PANTHER" id="PTHR30576:SF8">
    <property type="entry name" value="UNDECAPRENYL-PHOSPHATE GALACTOSE PHOSPHOTRANSFERASE"/>
    <property type="match status" value="1"/>
</dbReference>
<dbReference type="InterPro" id="IPR003362">
    <property type="entry name" value="Bact_transf"/>
</dbReference>
<feature type="domain" description="ATP-grasp" evidence="3">
    <location>
        <begin position="335"/>
        <end position="505"/>
    </location>
</feature>
<gene>
    <name evidence="4" type="ORF">H1S01_15260</name>
</gene>
<dbReference type="PROSITE" id="PS50975">
    <property type="entry name" value="ATP_GRASP"/>
    <property type="match status" value="1"/>
</dbReference>
<dbReference type="InterPro" id="IPR048764">
    <property type="entry name" value="PylC_N"/>
</dbReference>
<name>A0ABR7T753_HELCL</name>
<evidence type="ECO:0000259" key="3">
    <source>
        <dbReference type="PROSITE" id="PS50975"/>
    </source>
</evidence>
<dbReference type="Gene3D" id="3.30.470.20">
    <property type="entry name" value="ATP-grasp fold, B domain"/>
    <property type="match status" value="1"/>
</dbReference>
<dbReference type="PANTHER" id="PTHR30576">
    <property type="entry name" value="COLANIC BIOSYNTHESIS UDP-GLUCOSE LIPID CARRIER TRANSFERASE"/>
    <property type="match status" value="1"/>
</dbReference>
<dbReference type="SUPFAM" id="SSF56059">
    <property type="entry name" value="Glutathione synthetase ATP-binding domain-like"/>
    <property type="match status" value="1"/>
</dbReference>
<dbReference type="Gene3D" id="3.40.50.20">
    <property type="match status" value="1"/>
</dbReference>
<dbReference type="Pfam" id="PF21360">
    <property type="entry name" value="PylC-like_N"/>
    <property type="match status" value="1"/>
</dbReference>
<dbReference type="EMBL" id="JACVHF010000019">
    <property type="protein sequence ID" value="MBC9785843.1"/>
    <property type="molecule type" value="Genomic_DNA"/>
</dbReference>
<keyword evidence="2" id="KW-0067">ATP-binding</keyword>
<dbReference type="RefSeq" id="WP_188041274.1">
    <property type="nucleotide sequence ID" value="NZ_JACVHF010000019.1"/>
</dbReference>
<evidence type="ECO:0000313" key="5">
    <source>
        <dbReference type="Proteomes" id="UP000617402"/>
    </source>
</evidence>
<dbReference type="InterPro" id="IPR013815">
    <property type="entry name" value="ATP_grasp_subdomain_1"/>
</dbReference>
<dbReference type="Proteomes" id="UP000617402">
    <property type="component" value="Unassembled WGS sequence"/>
</dbReference>
<dbReference type="Pfam" id="PF02397">
    <property type="entry name" value="Bac_transf"/>
    <property type="match status" value="1"/>
</dbReference>
<protein>
    <submittedName>
        <fullName evidence="4">ATP-grasp domain-containing protein</fullName>
    </submittedName>
</protein>
<accession>A0ABR7T753</accession>
<dbReference type="Gene3D" id="3.30.1490.20">
    <property type="entry name" value="ATP-grasp fold, A domain"/>
    <property type="match status" value="1"/>
</dbReference>
<proteinExistence type="inferred from homology"/>
<comment type="similarity">
    <text evidence="1">Belongs to the bacterial sugar transferase family.</text>
</comment>
<sequence>MKLYIVFKSIMDKILSLILLIVLSPIMIIAALAIKLDSRGPILFKQNRPGKRGKIFTIYKFRTMRLETELKGKPLSDIERMTRVGSLLRKTSIDELPQLFNILRGEVSFIGPRPLLVQYLDYYTPEQMRRHEVTPGISGWAQVNGRNAITWEEKFNLDVWYVDNISFLLDLKIWIMTIKNVLFQKNINNSDESTMPLFSEFAEKQIYKDSMKEVAMVNLLFTSAGRRVELVQQFIKAKRNKGIEGKIICTDMGPLAPALYFSDKSYIVPPVTDETYISSLLTICQKEQIRLIIPTIDTELNVLSSKAELFRNIGSEVLISSMRVIDITRNKSNTIDFFKQYGVKSPKSYGVGEDDVVEFPCFIKPVSGSSSVNAFKVDNQVELDFFKYYIGDYMIQEFIDGEEYTIDVFCDFSGRLIYATPRIRIATRTGEVVKTQIVTDDYLINRICNIVNVLKPIGPITIQAIRSKRDNEYYFTEINARFGGGCPLSMMAGADSASAVYDLLMGEELATKLNAAQEDSVYLRFDQSIALEQKCDGTYEQV</sequence>
<dbReference type="InterPro" id="IPR011761">
    <property type="entry name" value="ATP-grasp"/>
</dbReference>
<reference evidence="4 5" key="1">
    <citation type="submission" date="2020-07" db="EMBL/GenBank/DDBJ databases">
        <title>Draft whole-genome sequence of Heliobacterium chlorum DSM 3682, type strain.</title>
        <authorList>
            <person name="Kyndt J.A."/>
            <person name="Meyer T.E."/>
            <person name="Imhoff J.F."/>
        </authorList>
    </citation>
    <scope>NUCLEOTIDE SEQUENCE [LARGE SCALE GENOMIC DNA]</scope>
    <source>
        <strain evidence="4 5">DSM 3682</strain>
    </source>
</reference>
<evidence type="ECO:0000256" key="1">
    <source>
        <dbReference type="ARBA" id="ARBA00006464"/>
    </source>
</evidence>
<comment type="caution">
    <text evidence="4">The sequence shown here is derived from an EMBL/GenBank/DDBJ whole genome shotgun (WGS) entry which is preliminary data.</text>
</comment>
<evidence type="ECO:0000313" key="4">
    <source>
        <dbReference type="EMBL" id="MBC9785843.1"/>
    </source>
</evidence>
<evidence type="ECO:0000256" key="2">
    <source>
        <dbReference type="PROSITE-ProRule" id="PRU00409"/>
    </source>
</evidence>
<dbReference type="Pfam" id="PF15632">
    <property type="entry name" value="ATPgrasp_Ter"/>
    <property type="match status" value="1"/>
</dbReference>